<evidence type="ECO:0000313" key="1">
    <source>
        <dbReference type="EMBL" id="BDV34609.1"/>
    </source>
</evidence>
<reference evidence="1 2" key="1">
    <citation type="journal article" date="2023" name="Int. J. Syst. Evol. Microbiol.">
        <title>Methylocystis iwaonis sp. nov., a type II methane-oxidizing bacterium from surface soil of a rice paddy field in Japan, and emended description of the genus Methylocystis (ex Whittenbury et al. 1970) Bowman et al. 1993.</title>
        <authorList>
            <person name="Kaise H."/>
            <person name="Sawadogo J.B."/>
            <person name="Alam M.S."/>
            <person name="Ueno C."/>
            <person name="Dianou D."/>
            <person name="Shinjo R."/>
            <person name="Asakawa S."/>
        </authorList>
    </citation>
    <scope>NUCLEOTIDE SEQUENCE [LARGE SCALE GENOMIC DNA]</scope>
    <source>
        <strain evidence="1 2">SS37A-Re</strain>
    </source>
</reference>
<accession>A0ABN6VGU8</accession>
<sequence>MQALPFIKQLRSRLKIEFAAAPECLELERTERMLSIYEQIVIQRGLQRKEIGPKALKAFEHLFAVVHDAYPEEKAPPIRLRAPAAAPATRVSAAPVVRASAAAAPATRASGAAAPASRAPSAAAPGPASAPFARWIKAAEVA</sequence>
<evidence type="ECO:0000313" key="2">
    <source>
        <dbReference type="Proteomes" id="UP001317629"/>
    </source>
</evidence>
<protein>
    <submittedName>
        <fullName evidence="1">Uncharacterized protein</fullName>
    </submittedName>
</protein>
<dbReference type="EMBL" id="AP027142">
    <property type="protein sequence ID" value="BDV34609.1"/>
    <property type="molecule type" value="Genomic_DNA"/>
</dbReference>
<keyword evidence="2" id="KW-1185">Reference proteome</keyword>
<dbReference type="Proteomes" id="UP001317629">
    <property type="component" value="Chromosome"/>
</dbReference>
<organism evidence="1 2">
    <name type="scientific">Methylocystis iwaonis</name>
    <dbReference type="NCBI Taxonomy" id="2885079"/>
    <lineage>
        <taxon>Bacteria</taxon>
        <taxon>Pseudomonadati</taxon>
        <taxon>Pseudomonadota</taxon>
        <taxon>Alphaproteobacteria</taxon>
        <taxon>Hyphomicrobiales</taxon>
        <taxon>Methylocystaceae</taxon>
        <taxon>Methylocystis</taxon>
    </lineage>
</organism>
<name>A0ABN6VGU8_9HYPH</name>
<gene>
    <name evidence="1" type="ORF">SS37A_21380</name>
</gene>
<proteinExistence type="predicted"/>